<gene>
    <name evidence="6" type="ORF">C7C56_024670</name>
</gene>
<dbReference type="AlphaFoldDB" id="A0A2U2HDW7"/>
<evidence type="ECO:0000256" key="3">
    <source>
        <dbReference type="ARBA" id="ARBA00023125"/>
    </source>
</evidence>
<dbReference type="CDD" id="cd06278">
    <property type="entry name" value="PBP1_LacI-like"/>
    <property type="match status" value="1"/>
</dbReference>
<evidence type="ECO:0000313" key="6">
    <source>
        <dbReference type="EMBL" id="PWF41441.1"/>
    </source>
</evidence>
<dbReference type="GO" id="GO:0000976">
    <property type="term" value="F:transcription cis-regulatory region binding"/>
    <property type="evidence" value="ECO:0007669"/>
    <property type="project" value="TreeGrafter"/>
</dbReference>
<dbReference type="GO" id="GO:0003700">
    <property type="term" value="F:DNA-binding transcription factor activity"/>
    <property type="evidence" value="ECO:0007669"/>
    <property type="project" value="TreeGrafter"/>
</dbReference>
<dbReference type="Pfam" id="PF00356">
    <property type="entry name" value="LacI"/>
    <property type="match status" value="1"/>
</dbReference>
<evidence type="ECO:0000256" key="4">
    <source>
        <dbReference type="ARBA" id="ARBA00023163"/>
    </source>
</evidence>
<dbReference type="Pfam" id="PF13377">
    <property type="entry name" value="Peripla_BP_3"/>
    <property type="match status" value="1"/>
</dbReference>
<dbReference type="EMBL" id="PXWF02000312">
    <property type="protein sequence ID" value="PWF41441.1"/>
    <property type="molecule type" value="Genomic_DNA"/>
</dbReference>
<evidence type="ECO:0000259" key="5">
    <source>
        <dbReference type="PROSITE" id="PS50932"/>
    </source>
</evidence>
<keyword evidence="2" id="KW-0805">Transcription regulation</keyword>
<organism evidence="6 7">
    <name type="scientific">Massilia glaciei</name>
    <dbReference type="NCBI Taxonomy" id="1524097"/>
    <lineage>
        <taxon>Bacteria</taxon>
        <taxon>Pseudomonadati</taxon>
        <taxon>Pseudomonadota</taxon>
        <taxon>Betaproteobacteria</taxon>
        <taxon>Burkholderiales</taxon>
        <taxon>Oxalobacteraceae</taxon>
        <taxon>Telluria group</taxon>
        <taxon>Massilia</taxon>
    </lineage>
</organism>
<dbReference type="CDD" id="cd01392">
    <property type="entry name" value="HTH_LacI"/>
    <property type="match status" value="1"/>
</dbReference>
<evidence type="ECO:0000313" key="7">
    <source>
        <dbReference type="Proteomes" id="UP000241421"/>
    </source>
</evidence>
<keyword evidence="7" id="KW-1185">Reference proteome</keyword>
<comment type="caution">
    <text evidence="6">The sequence shown here is derived from an EMBL/GenBank/DDBJ whole genome shotgun (WGS) entry which is preliminary data.</text>
</comment>
<reference evidence="6 7" key="1">
    <citation type="submission" date="2018-04" db="EMBL/GenBank/DDBJ databases">
        <title>Massilia violaceinigra sp. nov., a novel purple-pigmented bacterium isolated from Tianshan glacier, Xinjiang, China.</title>
        <authorList>
            <person name="Wang H."/>
        </authorList>
    </citation>
    <scope>NUCLEOTIDE SEQUENCE [LARGE SCALE GENOMIC DNA]</scope>
    <source>
        <strain evidence="6 7">B448-2</strain>
    </source>
</reference>
<dbReference type="PANTHER" id="PTHR30146:SF95">
    <property type="entry name" value="RIBOSE OPERON REPRESSOR"/>
    <property type="match status" value="1"/>
</dbReference>
<dbReference type="PROSITE" id="PS50932">
    <property type="entry name" value="HTH_LACI_2"/>
    <property type="match status" value="1"/>
</dbReference>
<dbReference type="OrthoDB" id="269117at2"/>
<dbReference type="PANTHER" id="PTHR30146">
    <property type="entry name" value="LACI-RELATED TRANSCRIPTIONAL REPRESSOR"/>
    <property type="match status" value="1"/>
</dbReference>
<accession>A0A2U2HDW7</accession>
<dbReference type="Gene3D" id="1.10.260.40">
    <property type="entry name" value="lambda repressor-like DNA-binding domains"/>
    <property type="match status" value="1"/>
</dbReference>
<dbReference type="InterPro" id="IPR028082">
    <property type="entry name" value="Peripla_BP_I"/>
</dbReference>
<dbReference type="InterPro" id="IPR000843">
    <property type="entry name" value="HTH_LacI"/>
</dbReference>
<evidence type="ECO:0000256" key="1">
    <source>
        <dbReference type="ARBA" id="ARBA00022491"/>
    </source>
</evidence>
<sequence length="353" mass="38571">MASKKPAPVKADAPARKGRSATSYDVALRAGVSQSAVSRHFKPGASVSPETRARVIKAARELDYIPNALARSLITRRSNLVAVLISNLTNLYYPEVLSELSQQFVSKGMRILLFTVPHEEDIDQVVSQVWQYQVDGVIAATRLSLEHIMEFERRGIPLVLFNRTLKEKAVNAVVCDQIEGARDLVSRLAATGHQRFGIISGPKDSVVGQERTRGARARILELGLREPLIVPGEYDYQSGVRGMRELIDAKGKAPDAIICGNDIMAIGCVDAARHEFGLDVPGALSIAGFDGVEPATWLSYQLTTLRQPVQKMAHSAVDMLVSLIGNEQDSPEKRVFSAVLIEGKTARLQQPPQ</sequence>
<dbReference type="InterPro" id="IPR046335">
    <property type="entry name" value="LacI/GalR-like_sensor"/>
</dbReference>
<evidence type="ECO:0000256" key="2">
    <source>
        <dbReference type="ARBA" id="ARBA00023015"/>
    </source>
</evidence>
<name>A0A2U2HDW7_9BURK</name>
<dbReference type="SMART" id="SM00354">
    <property type="entry name" value="HTH_LACI"/>
    <property type="match status" value="1"/>
</dbReference>
<dbReference type="Proteomes" id="UP000241421">
    <property type="component" value="Unassembled WGS sequence"/>
</dbReference>
<dbReference type="Gene3D" id="3.40.50.2300">
    <property type="match status" value="2"/>
</dbReference>
<keyword evidence="4" id="KW-0804">Transcription</keyword>
<feature type="domain" description="HTH lacI-type" evidence="5">
    <location>
        <begin position="21"/>
        <end position="75"/>
    </location>
</feature>
<dbReference type="SUPFAM" id="SSF53822">
    <property type="entry name" value="Periplasmic binding protein-like I"/>
    <property type="match status" value="1"/>
</dbReference>
<dbReference type="SUPFAM" id="SSF47413">
    <property type="entry name" value="lambda repressor-like DNA-binding domains"/>
    <property type="match status" value="1"/>
</dbReference>
<keyword evidence="3" id="KW-0238">DNA-binding</keyword>
<proteinExistence type="predicted"/>
<protein>
    <submittedName>
        <fullName evidence="6">LacI family transcriptional regulator</fullName>
    </submittedName>
</protein>
<keyword evidence="1" id="KW-0678">Repressor</keyword>
<dbReference type="InterPro" id="IPR010982">
    <property type="entry name" value="Lambda_DNA-bd_dom_sf"/>
</dbReference>